<evidence type="ECO:0000256" key="1">
    <source>
        <dbReference type="SAM" id="MobiDB-lite"/>
    </source>
</evidence>
<accession>A0A2I0AM18</accession>
<name>A0A2I0AM18_9ASPA</name>
<dbReference type="AlphaFoldDB" id="A0A2I0AM18"/>
<evidence type="ECO:0000313" key="2">
    <source>
        <dbReference type="EMBL" id="PKA56618.1"/>
    </source>
</evidence>
<reference evidence="2 3" key="1">
    <citation type="journal article" date="2017" name="Nature">
        <title>The Apostasia genome and the evolution of orchids.</title>
        <authorList>
            <person name="Zhang G.Q."/>
            <person name="Liu K.W."/>
            <person name="Li Z."/>
            <person name="Lohaus R."/>
            <person name="Hsiao Y.Y."/>
            <person name="Niu S.C."/>
            <person name="Wang J.Y."/>
            <person name="Lin Y.C."/>
            <person name="Xu Q."/>
            <person name="Chen L.J."/>
            <person name="Yoshida K."/>
            <person name="Fujiwara S."/>
            <person name="Wang Z.W."/>
            <person name="Zhang Y.Q."/>
            <person name="Mitsuda N."/>
            <person name="Wang M."/>
            <person name="Liu G.H."/>
            <person name="Pecoraro L."/>
            <person name="Huang H.X."/>
            <person name="Xiao X.J."/>
            <person name="Lin M."/>
            <person name="Wu X.Y."/>
            <person name="Wu W.L."/>
            <person name="Chen Y.Y."/>
            <person name="Chang S.B."/>
            <person name="Sakamoto S."/>
            <person name="Ohme-Takagi M."/>
            <person name="Yagi M."/>
            <person name="Zeng S.J."/>
            <person name="Shen C.Y."/>
            <person name="Yeh C.M."/>
            <person name="Luo Y.B."/>
            <person name="Tsai W.C."/>
            <person name="Van de Peer Y."/>
            <person name="Liu Z.J."/>
        </authorList>
    </citation>
    <scope>NUCLEOTIDE SEQUENCE [LARGE SCALE GENOMIC DNA]</scope>
    <source>
        <strain evidence="3">cv. Shenzhen</strain>
        <tissue evidence="2">Stem</tissue>
    </source>
</reference>
<keyword evidence="3" id="KW-1185">Reference proteome</keyword>
<protein>
    <submittedName>
        <fullName evidence="2">Uncharacterized protein</fullName>
    </submittedName>
</protein>
<organism evidence="2 3">
    <name type="scientific">Apostasia shenzhenica</name>
    <dbReference type="NCBI Taxonomy" id="1088818"/>
    <lineage>
        <taxon>Eukaryota</taxon>
        <taxon>Viridiplantae</taxon>
        <taxon>Streptophyta</taxon>
        <taxon>Embryophyta</taxon>
        <taxon>Tracheophyta</taxon>
        <taxon>Spermatophyta</taxon>
        <taxon>Magnoliopsida</taxon>
        <taxon>Liliopsida</taxon>
        <taxon>Asparagales</taxon>
        <taxon>Orchidaceae</taxon>
        <taxon>Apostasioideae</taxon>
        <taxon>Apostasia</taxon>
    </lineage>
</organism>
<feature type="region of interest" description="Disordered" evidence="1">
    <location>
        <begin position="197"/>
        <end position="218"/>
    </location>
</feature>
<dbReference type="Proteomes" id="UP000236161">
    <property type="component" value="Unassembled WGS sequence"/>
</dbReference>
<gene>
    <name evidence="2" type="ORF">AXF42_Ash012748</name>
</gene>
<evidence type="ECO:0000313" key="3">
    <source>
        <dbReference type="Proteomes" id="UP000236161"/>
    </source>
</evidence>
<dbReference type="EMBL" id="KZ451970">
    <property type="protein sequence ID" value="PKA56618.1"/>
    <property type="molecule type" value="Genomic_DNA"/>
</dbReference>
<proteinExistence type="predicted"/>
<dbReference type="OrthoDB" id="786837at2759"/>
<feature type="region of interest" description="Disordered" evidence="1">
    <location>
        <begin position="77"/>
        <end position="100"/>
    </location>
</feature>
<sequence>MCRMLIGLMYRAPHATNWANVPHRTQKFLSGSRVKVMASDEVFAGEKGVAGKEYCGAPSGLSHLAIQIFQAGEEADDQESAKSFSSAAGDDVDAGGDERSERRVIWASSLPATPEHWRGIMRRQGTERTLERAWEMRRIRAAGHECCECMVVVQPRGGCRRSMCMDIDEIRACRDLGLEIPREFTVEISPATAAPAIPLSEAGAPPANGKILRRSRRS</sequence>